<gene>
    <name evidence="2" type="ORF">O0554_11910</name>
</gene>
<sequence length="57" mass="6860">MNSIWWLLLILFIIGMVHHLYQIRHDKKSTFAKEALFLFYLISSLQLLIFLLFAVLH</sequence>
<comment type="caution">
    <text evidence="2">The sequence shown here is derived from an EMBL/GenBank/DDBJ whole genome shotgun (WGS) entry which is preliminary data.</text>
</comment>
<dbReference type="EMBL" id="JAPTNE010000014">
    <property type="protein sequence ID" value="MCZ0807619.1"/>
    <property type="molecule type" value="Genomic_DNA"/>
</dbReference>
<evidence type="ECO:0008006" key="4">
    <source>
        <dbReference type="Google" id="ProtNLM"/>
    </source>
</evidence>
<dbReference type="AlphaFoldDB" id="A0AAP3DFP6"/>
<dbReference type="GeneID" id="61081468"/>
<keyword evidence="1" id="KW-1133">Transmembrane helix</keyword>
<accession>A0AAP3DFP6</accession>
<proteinExistence type="predicted"/>
<organism evidence="2 3">
    <name type="scientific">Brevibacillus laterosporus</name>
    <name type="common">Bacillus laterosporus</name>
    <dbReference type="NCBI Taxonomy" id="1465"/>
    <lineage>
        <taxon>Bacteria</taxon>
        <taxon>Bacillati</taxon>
        <taxon>Bacillota</taxon>
        <taxon>Bacilli</taxon>
        <taxon>Bacillales</taxon>
        <taxon>Paenibacillaceae</taxon>
        <taxon>Brevibacillus</taxon>
    </lineage>
</organism>
<keyword evidence="1" id="KW-0472">Membrane</keyword>
<protein>
    <recommendedName>
        <fullName evidence="4">DUF4181 domain-containing protein</fullName>
    </recommendedName>
</protein>
<name>A0AAP3DFP6_BRELA</name>
<feature type="transmembrane region" description="Helical" evidence="1">
    <location>
        <begin position="6"/>
        <end position="23"/>
    </location>
</feature>
<dbReference type="Proteomes" id="UP001077662">
    <property type="component" value="Unassembled WGS sequence"/>
</dbReference>
<dbReference type="RefSeq" id="WP_018674364.1">
    <property type="nucleotide sequence ID" value="NZ_CP032410.1"/>
</dbReference>
<reference evidence="2" key="1">
    <citation type="submission" date="2022-09" db="EMBL/GenBank/DDBJ databases">
        <title>Genome analysis and characterization of larvicidal activity of Brevibacillus strains.</title>
        <authorList>
            <person name="Patrusheva E.V."/>
            <person name="Izotova A.O."/>
            <person name="Toshchakov S.V."/>
            <person name="Sineoky S.P."/>
        </authorList>
    </citation>
    <scope>NUCLEOTIDE SEQUENCE</scope>
    <source>
        <strain evidence="2">VKPM_B-13247</strain>
    </source>
</reference>
<evidence type="ECO:0000313" key="2">
    <source>
        <dbReference type="EMBL" id="MCZ0807619.1"/>
    </source>
</evidence>
<evidence type="ECO:0000313" key="3">
    <source>
        <dbReference type="Proteomes" id="UP001077662"/>
    </source>
</evidence>
<evidence type="ECO:0000256" key="1">
    <source>
        <dbReference type="SAM" id="Phobius"/>
    </source>
</evidence>
<feature type="transmembrane region" description="Helical" evidence="1">
    <location>
        <begin position="35"/>
        <end position="56"/>
    </location>
</feature>
<keyword evidence="1" id="KW-0812">Transmembrane</keyword>